<dbReference type="EMBL" id="CAUYUJ010009980">
    <property type="protein sequence ID" value="CAK0828202.1"/>
    <property type="molecule type" value="Genomic_DNA"/>
</dbReference>
<dbReference type="Proteomes" id="UP001189429">
    <property type="component" value="Unassembled WGS sequence"/>
</dbReference>
<name>A0ABN9SAA6_9DINO</name>
<evidence type="ECO:0000313" key="3">
    <source>
        <dbReference type="Proteomes" id="UP001189429"/>
    </source>
</evidence>
<dbReference type="InterPro" id="IPR036397">
    <property type="entry name" value="RNaseH_sf"/>
</dbReference>
<reference evidence="2" key="1">
    <citation type="submission" date="2023-10" db="EMBL/GenBank/DDBJ databases">
        <authorList>
            <person name="Chen Y."/>
            <person name="Shah S."/>
            <person name="Dougan E. K."/>
            <person name="Thang M."/>
            <person name="Chan C."/>
        </authorList>
    </citation>
    <scope>NUCLEOTIDE SEQUENCE [LARGE SCALE GENOMIC DNA]</scope>
</reference>
<dbReference type="SUPFAM" id="SSF53098">
    <property type="entry name" value="Ribonuclease H-like"/>
    <property type="match status" value="1"/>
</dbReference>
<proteinExistence type="predicted"/>
<gene>
    <name evidence="2" type="ORF">PCOR1329_LOCUS27489</name>
</gene>
<dbReference type="InterPro" id="IPR012337">
    <property type="entry name" value="RNaseH-like_sf"/>
</dbReference>
<evidence type="ECO:0000313" key="2">
    <source>
        <dbReference type="EMBL" id="CAK0828202.1"/>
    </source>
</evidence>
<dbReference type="PROSITE" id="PS50879">
    <property type="entry name" value="RNASE_H_1"/>
    <property type="match status" value="1"/>
</dbReference>
<dbReference type="InterPro" id="IPR002156">
    <property type="entry name" value="RNaseH_domain"/>
</dbReference>
<accession>A0ABN9SAA6</accession>
<feature type="non-terminal residue" evidence="2">
    <location>
        <position position="1"/>
    </location>
</feature>
<keyword evidence="3" id="KW-1185">Reference proteome</keyword>
<comment type="caution">
    <text evidence="2">The sequence shown here is derived from an EMBL/GenBank/DDBJ whole genome shotgun (WGS) entry which is preliminary data.</text>
</comment>
<protein>
    <recommendedName>
        <fullName evidence="1">RNase H type-1 domain-containing protein</fullName>
    </recommendedName>
</protein>
<dbReference type="Pfam" id="PF00075">
    <property type="entry name" value="RNase_H"/>
    <property type="match status" value="1"/>
</dbReference>
<dbReference type="Gene3D" id="3.30.420.10">
    <property type="entry name" value="Ribonuclease H-like superfamily/Ribonuclease H"/>
    <property type="match status" value="1"/>
</dbReference>
<feature type="domain" description="RNase H type-1" evidence="1">
    <location>
        <begin position="100"/>
        <end position="256"/>
    </location>
</feature>
<organism evidence="2 3">
    <name type="scientific">Prorocentrum cordatum</name>
    <dbReference type="NCBI Taxonomy" id="2364126"/>
    <lineage>
        <taxon>Eukaryota</taxon>
        <taxon>Sar</taxon>
        <taxon>Alveolata</taxon>
        <taxon>Dinophyceae</taxon>
        <taxon>Prorocentrales</taxon>
        <taxon>Prorocentraceae</taxon>
        <taxon>Prorocentrum</taxon>
    </lineage>
</organism>
<evidence type="ECO:0000259" key="1">
    <source>
        <dbReference type="PROSITE" id="PS50879"/>
    </source>
</evidence>
<feature type="non-terminal residue" evidence="2">
    <location>
        <position position="420"/>
    </location>
</feature>
<sequence>VADHLDLPEFCNGVILTPLKALLSTESKLTAPQRGTLLHRHCSCVRLDSLEGSPAFRVNAARAAQSPLALVFAGRCLVPFPALVRPPPGRPVRWGLGGTGRCTGDVYPDGSVFEAEYPRLASAGWGCVAPHPDCLQVVSFCSGPVLDRLQCISAAELIAVMHVLRFAAPPVRMCSDSAFVVDGFHERGRVTATACVAAHAHLWREFWRLVGDWGDGFELSKVKGHAALGDIQHGRATARHKFGNMMADRAAKSAAAFARVPRQRRAQLQARSKVVKTWGDWIGRLSDGLEDCGHPKRHNRGKPRLPRLFVVRNPVPSGIASRVLAAQGQLGDGARKHELVRIALCEGPTVVGCVRCGSFAVSRVAALSQPCPPVATDHALKVLKRLCKREFRLSTKVFRVAAQAPLAVAAEAAVHDAQLE</sequence>